<evidence type="ECO:0000313" key="1">
    <source>
        <dbReference type="EMBL" id="KKR12893.1"/>
    </source>
</evidence>
<evidence type="ECO:0000313" key="2">
    <source>
        <dbReference type="Proteomes" id="UP000034665"/>
    </source>
</evidence>
<accession>A0A0G0NBM6</accession>
<gene>
    <name evidence="1" type="ORF">UT41_C0001G0437</name>
</gene>
<reference evidence="1 2" key="1">
    <citation type="journal article" date="2015" name="Nature">
        <title>rRNA introns, odd ribosomes, and small enigmatic genomes across a large radiation of phyla.</title>
        <authorList>
            <person name="Brown C.T."/>
            <person name="Hug L.A."/>
            <person name="Thomas B.C."/>
            <person name="Sharon I."/>
            <person name="Castelle C.J."/>
            <person name="Singh A."/>
            <person name="Wilkins M.J."/>
            <person name="Williams K.H."/>
            <person name="Banfield J.F."/>
        </authorList>
    </citation>
    <scope>NUCLEOTIDE SEQUENCE [LARGE SCALE GENOMIC DNA]</scope>
</reference>
<dbReference type="EMBL" id="LBWR01000001">
    <property type="protein sequence ID" value="KKR12893.1"/>
    <property type="molecule type" value="Genomic_DNA"/>
</dbReference>
<comment type="caution">
    <text evidence="1">The sequence shown here is derived from an EMBL/GenBank/DDBJ whole genome shotgun (WGS) entry which is preliminary data.</text>
</comment>
<dbReference type="STRING" id="1619013.UT41_C0001G0437"/>
<proteinExistence type="predicted"/>
<dbReference type="Proteomes" id="UP000034665">
    <property type="component" value="Unassembled WGS sequence"/>
</dbReference>
<sequence>MGRKDGNASEEGSTGLLVELIAAVVKAIPRDLGREAMKFWTEGEGRQRLRSFLSLLGHADYPIGRCIIELEGEAHHDKQEVFKQVLGPTTFEGAERWLHENGFTKFAANFYTLNGKNYLWHHGITRSEPAADVVYARVIFPEDMGYYRISSNELP</sequence>
<organism evidence="1 2">
    <name type="scientific">Candidatus Wolfebacteria bacterium GW2011_GWC2_39_22</name>
    <dbReference type="NCBI Taxonomy" id="1619013"/>
    <lineage>
        <taxon>Bacteria</taxon>
        <taxon>Candidatus Wolfeibacteriota</taxon>
    </lineage>
</organism>
<protein>
    <submittedName>
        <fullName evidence="1">Uncharacterized protein</fullName>
    </submittedName>
</protein>
<dbReference type="AlphaFoldDB" id="A0A0G0NBM6"/>
<name>A0A0G0NBM6_9BACT</name>